<sequence>SPTKPTTPFSSPDTRPSKSPPPCRSQSSDGTWNHTAAAALRARLLRLPLTYALAACPLRAAFVIREAAER</sequence>
<feature type="compositionally biased region" description="Low complexity" evidence="1">
    <location>
        <begin position="1"/>
        <end position="14"/>
    </location>
</feature>
<name>A0AA87ZGR6_FICCA</name>
<organism evidence="2 3">
    <name type="scientific">Ficus carica</name>
    <name type="common">Common fig</name>
    <dbReference type="NCBI Taxonomy" id="3494"/>
    <lineage>
        <taxon>Eukaryota</taxon>
        <taxon>Viridiplantae</taxon>
        <taxon>Streptophyta</taxon>
        <taxon>Embryophyta</taxon>
        <taxon>Tracheophyta</taxon>
        <taxon>Spermatophyta</taxon>
        <taxon>Magnoliopsida</taxon>
        <taxon>eudicotyledons</taxon>
        <taxon>Gunneridae</taxon>
        <taxon>Pentapetalae</taxon>
        <taxon>rosids</taxon>
        <taxon>fabids</taxon>
        <taxon>Rosales</taxon>
        <taxon>Moraceae</taxon>
        <taxon>Ficeae</taxon>
        <taxon>Ficus</taxon>
    </lineage>
</organism>
<dbReference type="AlphaFoldDB" id="A0AA87ZGR6"/>
<evidence type="ECO:0000313" key="2">
    <source>
        <dbReference type="EMBL" id="GMN32405.1"/>
    </source>
</evidence>
<feature type="non-terminal residue" evidence="2">
    <location>
        <position position="1"/>
    </location>
</feature>
<dbReference type="Proteomes" id="UP001187192">
    <property type="component" value="Unassembled WGS sequence"/>
</dbReference>
<reference evidence="2" key="1">
    <citation type="submission" date="2023-07" db="EMBL/GenBank/DDBJ databases">
        <title>draft genome sequence of fig (Ficus carica).</title>
        <authorList>
            <person name="Takahashi T."/>
            <person name="Nishimura K."/>
        </authorList>
    </citation>
    <scope>NUCLEOTIDE SEQUENCE</scope>
</reference>
<evidence type="ECO:0000256" key="1">
    <source>
        <dbReference type="SAM" id="MobiDB-lite"/>
    </source>
</evidence>
<accession>A0AA87ZGR6</accession>
<dbReference type="EMBL" id="BTGU01008711">
    <property type="protein sequence ID" value="GMN32405.1"/>
    <property type="molecule type" value="Genomic_DNA"/>
</dbReference>
<gene>
    <name evidence="2" type="ORF">TIFTF001_050803</name>
</gene>
<proteinExistence type="predicted"/>
<evidence type="ECO:0000313" key="3">
    <source>
        <dbReference type="Proteomes" id="UP001187192"/>
    </source>
</evidence>
<protein>
    <submittedName>
        <fullName evidence="2">Uncharacterized protein</fullName>
    </submittedName>
</protein>
<comment type="caution">
    <text evidence="2">The sequence shown here is derived from an EMBL/GenBank/DDBJ whole genome shotgun (WGS) entry which is preliminary data.</text>
</comment>
<keyword evidence="3" id="KW-1185">Reference proteome</keyword>
<feature type="region of interest" description="Disordered" evidence="1">
    <location>
        <begin position="1"/>
        <end position="30"/>
    </location>
</feature>